<dbReference type="EMBL" id="FQXK01000013">
    <property type="protein sequence ID" value="SHI15979.1"/>
    <property type="molecule type" value="Genomic_DNA"/>
</dbReference>
<sequence length="432" mass="49196">MKKKTFLTGASLVIALATCGCSFSSNAAGDNVISSPHLQEKSDDFDWDFKIAYKEVQNTYDGKKKSSDAEKNLEDGVLFEGKYAVLMMDEDSDYKELCEAINKHAEARIKEQEKITLETTELAKSAYEDAVDNDYYFCGPYSYYENVNVIRVDDTLVSTVTTIDEFYGGPHSNINSYGFTYDTQTGEELKIGDVLTCTEDELNEILAEELHAIEEDEDQFYNLEDALSHYKFEPKESDSSDSDKAEYPYNWYFAKDGIHFIFNVYEITSYNFGASDVVIGYDEYEDVIGEKFIPDDESNYVTYHTAYDGSSKADENGIKLEFVDDGEYKDGYIPEKALILTLDGKSETIKKKFKSCSTIIDYYYVHKEDGKEFIYVVVPEEDESYTVFTYDITDGDIEAVGAKSHEISTETLENGYTLYPSYAFRGRELMGR</sequence>
<dbReference type="InterPro" id="IPR037126">
    <property type="entry name" value="PdaC/RsiV-like_sf"/>
</dbReference>
<evidence type="ECO:0000259" key="2">
    <source>
        <dbReference type="Pfam" id="PF11738"/>
    </source>
</evidence>
<dbReference type="AlphaFoldDB" id="A0A1M5YVK9"/>
<proteinExistence type="predicted"/>
<dbReference type="Proteomes" id="UP000184278">
    <property type="component" value="Unassembled WGS sequence"/>
</dbReference>
<dbReference type="InterPro" id="IPR021729">
    <property type="entry name" value="DUF3298"/>
</dbReference>
<feature type="domain" description="DUF3298" evidence="2">
    <location>
        <begin position="200"/>
        <end position="282"/>
    </location>
</feature>
<keyword evidence="1" id="KW-0732">Signal</keyword>
<evidence type="ECO:0000313" key="3">
    <source>
        <dbReference type="EMBL" id="SHI15979.1"/>
    </source>
</evidence>
<evidence type="ECO:0000256" key="1">
    <source>
        <dbReference type="SAM" id="SignalP"/>
    </source>
</evidence>
<gene>
    <name evidence="3" type="ORF">SAMN02745229_01762</name>
</gene>
<organism evidence="3 4">
    <name type="scientific">Butyrivibrio fibrisolvens DSM 3071</name>
    <dbReference type="NCBI Taxonomy" id="1121131"/>
    <lineage>
        <taxon>Bacteria</taxon>
        <taxon>Bacillati</taxon>
        <taxon>Bacillota</taxon>
        <taxon>Clostridia</taxon>
        <taxon>Lachnospirales</taxon>
        <taxon>Lachnospiraceae</taxon>
        <taxon>Butyrivibrio</taxon>
    </lineage>
</organism>
<dbReference type="GeneID" id="89510022"/>
<name>A0A1M5YVK9_BUTFI</name>
<dbReference type="OrthoDB" id="2002038at2"/>
<reference evidence="4" key="1">
    <citation type="submission" date="2016-11" db="EMBL/GenBank/DDBJ databases">
        <authorList>
            <person name="Varghese N."/>
            <person name="Submissions S."/>
        </authorList>
    </citation>
    <scope>NUCLEOTIDE SEQUENCE [LARGE SCALE GENOMIC DNA]</scope>
    <source>
        <strain evidence="4">DSM 3071</strain>
    </source>
</reference>
<dbReference type="Gene3D" id="3.90.640.20">
    <property type="entry name" value="Heat-shock cognate protein, ATPase"/>
    <property type="match status" value="1"/>
</dbReference>
<accession>A0A1M5YVK9</accession>
<dbReference type="Pfam" id="PF11738">
    <property type="entry name" value="DUF3298"/>
    <property type="match status" value="1"/>
</dbReference>
<feature type="chain" id="PRO_5012748204" description="DUF3298 domain-containing protein" evidence="1">
    <location>
        <begin position="28"/>
        <end position="432"/>
    </location>
</feature>
<evidence type="ECO:0000313" key="4">
    <source>
        <dbReference type="Proteomes" id="UP000184278"/>
    </source>
</evidence>
<keyword evidence="4" id="KW-1185">Reference proteome</keyword>
<feature type="signal peptide" evidence="1">
    <location>
        <begin position="1"/>
        <end position="27"/>
    </location>
</feature>
<dbReference type="Gene3D" id="3.30.565.40">
    <property type="entry name" value="Fervidobacterium nodosum Rt17-B1 like"/>
    <property type="match status" value="1"/>
</dbReference>
<dbReference type="PROSITE" id="PS51257">
    <property type="entry name" value="PROKAR_LIPOPROTEIN"/>
    <property type="match status" value="1"/>
</dbReference>
<protein>
    <recommendedName>
        <fullName evidence="2">DUF3298 domain-containing protein</fullName>
    </recommendedName>
</protein>
<dbReference type="RefSeq" id="WP_073387090.1">
    <property type="nucleotide sequence ID" value="NZ_FQXK01000013.1"/>
</dbReference>